<dbReference type="InterPro" id="IPR034151">
    <property type="entry name" value="TOPRIM_DnaG_bac"/>
</dbReference>
<comment type="catalytic activity">
    <reaction evidence="12">
        <text>ssDNA + n NTP = ssDNA/pppN(pN)n-1 hybrid + (n-1) diphosphate.</text>
        <dbReference type="EC" id="2.7.7.101"/>
    </reaction>
</comment>
<keyword evidence="2 12" id="KW-0639">Primosome</keyword>
<keyword evidence="4 12" id="KW-0548">Nucleotidyltransferase</keyword>
<evidence type="ECO:0000256" key="1">
    <source>
        <dbReference type="ARBA" id="ARBA00022478"/>
    </source>
</evidence>
<dbReference type="Pfam" id="PF08275">
    <property type="entry name" value="DNAG_N"/>
    <property type="match status" value="1"/>
</dbReference>
<feature type="zinc finger region" description="CHC2-type" evidence="12">
    <location>
        <begin position="40"/>
        <end position="64"/>
    </location>
</feature>
<organism evidence="15 16">
    <name type="scientific">Fructobacillus americanaquae</name>
    <dbReference type="NCBI Taxonomy" id="2940302"/>
    <lineage>
        <taxon>Bacteria</taxon>
        <taxon>Bacillati</taxon>
        <taxon>Bacillota</taxon>
        <taxon>Bacilli</taxon>
        <taxon>Lactobacillales</taxon>
        <taxon>Lactobacillaceae</taxon>
        <taxon>Fructobacillus</taxon>
    </lineage>
</organism>
<dbReference type="InterPro" id="IPR019475">
    <property type="entry name" value="DNA_primase_DnaB-bd"/>
</dbReference>
<dbReference type="Pfam" id="PF01807">
    <property type="entry name" value="Zn_ribbon_DnaG"/>
    <property type="match status" value="1"/>
</dbReference>
<dbReference type="Gene3D" id="3.90.580.10">
    <property type="entry name" value="Zinc finger, CHC2-type domain"/>
    <property type="match status" value="1"/>
</dbReference>
<name>A0ABY5C0R7_9LACO</name>
<keyword evidence="1 12" id="KW-0240">DNA-directed RNA polymerase</keyword>
<dbReference type="Gene3D" id="3.90.980.10">
    <property type="entry name" value="DNA primase, catalytic core, N-terminal domain"/>
    <property type="match status" value="1"/>
</dbReference>
<evidence type="ECO:0000256" key="13">
    <source>
        <dbReference type="PIRNR" id="PIRNR002811"/>
    </source>
</evidence>
<dbReference type="InterPro" id="IPR002694">
    <property type="entry name" value="Znf_CHC2"/>
</dbReference>
<dbReference type="InterPro" id="IPR013264">
    <property type="entry name" value="DNAG_N"/>
</dbReference>
<proteinExistence type="inferred from homology"/>
<comment type="cofactor">
    <cofactor evidence="12 13">
        <name>Zn(2+)</name>
        <dbReference type="ChEBI" id="CHEBI:29105"/>
    </cofactor>
    <text evidence="12 13">Binds 1 zinc ion per monomer.</text>
</comment>
<dbReference type="Pfam" id="PF10410">
    <property type="entry name" value="DnaB_bind"/>
    <property type="match status" value="1"/>
</dbReference>
<dbReference type="Gene3D" id="1.10.860.10">
    <property type="entry name" value="DNAb Helicase, Chain A"/>
    <property type="match status" value="1"/>
</dbReference>
<evidence type="ECO:0000256" key="11">
    <source>
        <dbReference type="ARBA" id="ARBA00023163"/>
    </source>
</evidence>
<dbReference type="InterPro" id="IPR036977">
    <property type="entry name" value="DNA_primase_Znf_CHC2"/>
</dbReference>
<keyword evidence="7 12" id="KW-0863">Zinc-finger</keyword>
<dbReference type="PROSITE" id="PS50880">
    <property type="entry name" value="TOPRIM"/>
    <property type="match status" value="1"/>
</dbReference>
<dbReference type="RefSeq" id="WP_252774100.1">
    <property type="nucleotide sequence ID" value="NZ_CP097122.1"/>
</dbReference>
<dbReference type="SMART" id="SM00400">
    <property type="entry name" value="ZnF_CHCC"/>
    <property type="match status" value="1"/>
</dbReference>
<evidence type="ECO:0000313" key="15">
    <source>
        <dbReference type="EMBL" id="USS92315.1"/>
    </source>
</evidence>
<reference evidence="15" key="1">
    <citation type="submission" date="2022-05" db="EMBL/GenBank/DDBJ databases">
        <authorList>
            <person name="Oliphant S.A."/>
            <person name="Watson-Haigh N.S."/>
            <person name="Sumby K.M."/>
            <person name="Gardner J.M."/>
            <person name="Jiranek V."/>
        </authorList>
    </citation>
    <scope>NUCLEOTIDE SEQUENCE</scope>
    <source>
        <strain evidence="15">KI3_B9</strain>
    </source>
</reference>
<comment type="subunit">
    <text evidence="12">Monomer. Interacts with DnaB.</text>
</comment>
<dbReference type="NCBIfam" id="TIGR01391">
    <property type="entry name" value="dnaG"/>
    <property type="match status" value="1"/>
</dbReference>
<dbReference type="InterPro" id="IPR006295">
    <property type="entry name" value="DNA_primase_DnaG"/>
</dbReference>
<keyword evidence="5 12" id="KW-0235">DNA replication</keyword>
<sequence>MAERIPQSVIDEVRSQTNIVDVIQNYTQLVKRGREWNGSCPFHEDRRPSLFVDDKKQVFHCFSCGRSGTVFSFLMEKDGYSYPEAVLSLAKDLNLSGLDKYQGQPSARQEQFAAIFDLYQNAERLYTHILLNTTAGEQALAYLHDDRQLDDETIKRYGLGFVPANNVLLAYAKEHNLADKLLLESQLFIDQDGEISRDRFNNRIVWPIKDVRGQVRGFSGRSLDPNNPAKYMNSPESPFFNKGDLLYNFDQAKPAIRSGQPAMIFEGFMDVISAALAGATGAVATMGTALTEHHVTDLSKITDKILLVYDGDAAGQKAAKRSIPLIRQVAPQVEIGVVSLPDGRDPDEVRRDQGLEVLKQDLGHSVLTPTEFLIQAAKNGKNLENQSQYLDFLKETWPILAAASPVEQDYFLRQFSEEYGSDLAALRQEFQEFIAHRPVQAVQQAPSKKQWPQPETDQNSWADAAWQPDYSDGFESLAALGTPTSKTASADDLAGHLNAGLSRTERAEQGLLMAMIKSPVAMNVVKGVPDFAFVHPEYQLLMMLYEAYVKQGQQSFDLASFLDFVQKPDLNQKMMAIDREFGTLEVQRDSVNDYLRVIMKEAPYESQVEALNKKIALAKNQHDEMALIQLGTELINLRRKYSQQ</sequence>
<evidence type="ECO:0000256" key="6">
    <source>
        <dbReference type="ARBA" id="ARBA00022723"/>
    </source>
</evidence>
<comment type="similarity">
    <text evidence="12 13">Belongs to the DnaG primase family.</text>
</comment>
<dbReference type="Pfam" id="PF13155">
    <property type="entry name" value="Toprim_2"/>
    <property type="match status" value="1"/>
</dbReference>
<dbReference type="SUPFAM" id="SSF57783">
    <property type="entry name" value="Zinc beta-ribbon"/>
    <property type="match status" value="1"/>
</dbReference>
<evidence type="ECO:0000256" key="9">
    <source>
        <dbReference type="ARBA" id="ARBA00022842"/>
    </source>
</evidence>
<dbReference type="InterPro" id="IPR030846">
    <property type="entry name" value="DnaG_bac"/>
</dbReference>
<evidence type="ECO:0000256" key="5">
    <source>
        <dbReference type="ARBA" id="ARBA00022705"/>
    </source>
</evidence>
<feature type="domain" description="Toprim" evidence="14">
    <location>
        <begin position="260"/>
        <end position="341"/>
    </location>
</feature>
<dbReference type="InterPro" id="IPR037068">
    <property type="entry name" value="DNA_primase_core_N_sf"/>
</dbReference>
<dbReference type="EMBL" id="CP097122">
    <property type="protein sequence ID" value="USS92315.1"/>
    <property type="molecule type" value="Genomic_DNA"/>
</dbReference>
<evidence type="ECO:0000313" key="16">
    <source>
        <dbReference type="Proteomes" id="UP001056093"/>
    </source>
</evidence>
<keyword evidence="11 12" id="KW-0804">Transcription</keyword>
<evidence type="ECO:0000259" key="14">
    <source>
        <dbReference type="PROSITE" id="PS50880"/>
    </source>
</evidence>
<dbReference type="HAMAP" id="MF_00974">
    <property type="entry name" value="DNA_primase_DnaG"/>
    <property type="match status" value="1"/>
</dbReference>
<dbReference type="CDD" id="cd03364">
    <property type="entry name" value="TOPRIM_DnaG_primases"/>
    <property type="match status" value="1"/>
</dbReference>
<dbReference type="InterPro" id="IPR006171">
    <property type="entry name" value="TOPRIM_dom"/>
</dbReference>
<keyword evidence="16" id="KW-1185">Reference proteome</keyword>
<gene>
    <name evidence="12 15" type="primary">dnaG</name>
    <name evidence="15" type="ORF">M3M36_01480</name>
</gene>
<evidence type="ECO:0000256" key="2">
    <source>
        <dbReference type="ARBA" id="ARBA00022515"/>
    </source>
</evidence>
<dbReference type="EC" id="2.7.7.101" evidence="12"/>
<evidence type="ECO:0000256" key="3">
    <source>
        <dbReference type="ARBA" id="ARBA00022679"/>
    </source>
</evidence>
<accession>A0ABY5C0R7</accession>
<dbReference type="Proteomes" id="UP001056093">
    <property type="component" value="Chromosome"/>
</dbReference>
<keyword evidence="10 12" id="KW-0238">DNA-binding</keyword>
<keyword evidence="6 12" id="KW-0479">Metal-binding</keyword>
<evidence type="ECO:0000256" key="7">
    <source>
        <dbReference type="ARBA" id="ARBA00022771"/>
    </source>
</evidence>
<evidence type="ECO:0000256" key="4">
    <source>
        <dbReference type="ARBA" id="ARBA00022695"/>
    </source>
</evidence>
<dbReference type="PANTHER" id="PTHR30313:SF2">
    <property type="entry name" value="DNA PRIMASE"/>
    <property type="match status" value="1"/>
</dbReference>
<dbReference type="SUPFAM" id="SSF56731">
    <property type="entry name" value="DNA primase core"/>
    <property type="match status" value="1"/>
</dbReference>
<keyword evidence="9" id="KW-0460">Magnesium</keyword>
<evidence type="ECO:0000256" key="12">
    <source>
        <dbReference type="HAMAP-Rule" id="MF_00974"/>
    </source>
</evidence>
<dbReference type="InterPro" id="IPR050219">
    <property type="entry name" value="DnaG_primase"/>
</dbReference>
<comment type="function">
    <text evidence="12 13">RNA polymerase that catalyzes the synthesis of short RNA molecules used as primers for DNA polymerase during DNA replication.</text>
</comment>
<dbReference type="Gene3D" id="3.40.1360.10">
    <property type="match status" value="1"/>
</dbReference>
<keyword evidence="3 12" id="KW-0808">Transferase</keyword>
<dbReference type="InterPro" id="IPR016136">
    <property type="entry name" value="DNA_helicase_N/primase_C"/>
</dbReference>
<comment type="domain">
    <text evidence="12">Contains an N-terminal zinc-binding domain, a central core domain that contains the primase activity, and a C-terminal DnaB-binding domain.</text>
</comment>
<dbReference type="PANTHER" id="PTHR30313">
    <property type="entry name" value="DNA PRIMASE"/>
    <property type="match status" value="1"/>
</dbReference>
<keyword evidence="8 12" id="KW-0862">Zinc</keyword>
<evidence type="ECO:0000256" key="8">
    <source>
        <dbReference type="ARBA" id="ARBA00022833"/>
    </source>
</evidence>
<protein>
    <recommendedName>
        <fullName evidence="12 13">DNA primase</fullName>
        <ecNumber evidence="12">2.7.7.101</ecNumber>
    </recommendedName>
</protein>
<dbReference type="SMART" id="SM00493">
    <property type="entry name" value="TOPRIM"/>
    <property type="match status" value="1"/>
</dbReference>
<evidence type="ECO:0000256" key="10">
    <source>
        <dbReference type="ARBA" id="ARBA00023125"/>
    </source>
</evidence>
<dbReference type="PIRSF" id="PIRSF002811">
    <property type="entry name" value="DnaG"/>
    <property type="match status" value="1"/>
</dbReference>